<comment type="caution">
    <text evidence="1">The sequence shown here is derived from an EMBL/GenBank/DDBJ whole genome shotgun (WGS) entry which is preliminary data.</text>
</comment>
<evidence type="ECO:0000313" key="1">
    <source>
        <dbReference type="EMBL" id="KKK51317.1"/>
    </source>
</evidence>
<reference evidence="1" key="1">
    <citation type="journal article" date="2015" name="Nature">
        <title>Complex archaea that bridge the gap between prokaryotes and eukaryotes.</title>
        <authorList>
            <person name="Spang A."/>
            <person name="Saw J.H."/>
            <person name="Jorgensen S.L."/>
            <person name="Zaremba-Niedzwiedzka K."/>
            <person name="Martijn J."/>
            <person name="Lind A.E."/>
            <person name="van Eijk R."/>
            <person name="Schleper C."/>
            <person name="Guy L."/>
            <person name="Ettema T.J."/>
        </authorList>
    </citation>
    <scope>NUCLEOTIDE SEQUENCE</scope>
</reference>
<name>A0A0F8W3L8_9ZZZZ</name>
<dbReference type="EMBL" id="LAZR01067568">
    <property type="protein sequence ID" value="KKK51317.1"/>
    <property type="molecule type" value="Genomic_DNA"/>
</dbReference>
<sequence>MSKGFDLKKLISNWEREGTLKEKSQVLSKIPKECIDCKSEKFEFWGETEEEIVFRCIKCRRYYSIPFNPENLRFYFTY</sequence>
<accession>A0A0F8W3L8</accession>
<dbReference type="AlphaFoldDB" id="A0A0F8W3L8"/>
<gene>
    <name evidence="1" type="ORF">LCGC14_3116170</name>
</gene>
<organism evidence="1">
    <name type="scientific">marine sediment metagenome</name>
    <dbReference type="NCBI Taxonomy" id="412755"/>
    <lineage>
        <taxon>unclassified sequences</taxon>
        <taxon>metagenomes</taxon>
        <taxon>ecological metagenomes</taxon>
    </lineage>
</organism>
<proteinExistence type="predicted"/>
<protein>
    <submittedName>
        <fullName evidence="1">Uncharacterized protein</fullName>
    </submittedName>
</protein>